<feature type="domain" description="HTH lysR-type" evidence="5">
    <location>
        <begin position="1"/>
        <end position="58"/>
    </location>
</feature>
<dbReference type="PROSITE" id="PS50931">
    <property type="entry name" value="HTH_LYSR"/>
    <property type="match status" value="1"/>
</dbReference>
<dbReference type="EMBL" id="LKAQ01000004">
    <property type="protein sequence ID" value="OIQ50004.1"/>
    <property type="molecule type" value="Genomic_DNA"/>
</dbReference>
<dbReference type="SUPFAM" id="SSF46785">
    <property type="entry name" value="Winged helix' DNA-binding domain"/>
    <property type="match status" value="1"/>
</dbReference>
<dbReference type="InterPro" id="IPR036388">
    <property type="entry name" value="WH-like_DNA-bd_sf"/>
</dbReference>
<dbReference type="Gene3D" id="1.10.10.10">
    <property type="entry name" value="Winged helix-like DNA-binding domain superfamily/Winged helix DNA-binding domain"/>
    <property type="match status" value="1"/>
</dbReference>
<comment type="similarity">
    <text evidence="1">Belongs to the LysR transcriptional regulatory family.</text>
</comment>
<keyword evidence="3" id="KW-0238">DNA-binding</keyword>
<sequence length="309" mass="34482">MNETSLKVFMAVCETGSFTKAASELFITQPAVSRHVQALEHLYGVDLFDRRGRSIELTPNGEILRAKARELFALHAEVESLFNDIVELRRGKITIAASATIATYLLPPAIASFREQFPGVTIEQLSGNTHEVKQMVVNGDAEIGFGGGAGVETRQLIRALVHRERLVIVTRTDSDICKKEEVTPEDMLGYQFVWREKGTQIRLFVRELFKNTPMQEPGVVVSRVATAKRFAQVEGYLTALPYSAVKREVEDGRLATLNVKGFDFTMDFNAFVSASRRLSTAGQAFLQHLLNRADFNDSRSLKKLLNLGE</sequence>
<dbReference type="Pfam" id="PF00126">
    <property type="entry name" value="HTH_1"/>
    <property type="match status" value="1"/>
</dbReference>
<dbReference type="InterPro" id="IPR005119">
    <property type="entry name" value="LysR_subst-bd"/>
</dbReference>
<dbReference type="SUPFAM" id="SSF53850">
    <property type="entry name" value="Periplasmic binding protein-like II"/>
    <property type="match status" value="1"/>
</dbReference>
<evidence type="ECO:0000259" key="5">
    <source>
        <dbReference type="PROSITE" id="PS50931"/>
    </source>
</evidence>
<dbReference type="Pfam" id="PF03466">
    <property type="entry name" value="LysR_substrate"/>
    <property type="match status" value="1"/>
</dbReference>
<organism evidence="6 7">
    <name type="scientific">Pseudodesulfovibrio hydrargyri</name>
    <dbReference type="NCBI Taxonomy" id="2125990"/>
    <lineage>
        <taxon>Bacteria</taxon>
        <taxon>Pseudomonadati</taxon>
        <taxon>Thermodesulfobacteriota</taxon>
        <taxon>Desulfovibrionia</taxon>
        <taxon>Desulfovibrionales</taxon>
        <taxon>Desulfovibrionaceae</taxon>
    </lineage>
</organism>
<protein>
    <submittedName>
        <fullName evidence="6">HTH-type transcriptional activator CmpR</fullName>
    </submittedName>
</protein>
<keyword evidence="2" id="KW-0805">Transcription regulation</keyword>
<dbReference type="PANTHER" id="PTHR30126:SF39">
    <property type="entry name" value="HTH-TYPE TRANSCRIPTIONAL REGULATOR CYSL"/>
    <property type="match status" value="1"/>
</dbReference>
<dbReference type="Proteomes" id="UP000181901">
    <property type="component" value="Unassembled WGS sequence"/>
</dbReference>
<dbReference type="FunFam" id="1.10.10.10:FF:000001">
    <property type="entry name" value="LysR family transcriptional regulator"/>
    <property type="match status" value="1"/>
</dbReference>
<dbReference type="GO" id="GO:0003700">
    <property type="term" value="F:DNA-binding transcription factor activity"/>
    <property type="evidence" value="ECO:0007669"/>
    <property type="project" value="InterPro"/>
</dbReference>
<dbReference type="PANTHER" id="PTHR30126">
    <property type="entry name" value="HTH-TYPE TRANSCRIPTIONAL REGULATOR"/>
    <property type="match status" value="1"/>
</dbReference>
<proteinExistence type="inferred from homology"/>
<dbReference type="PRINTS" id="PR00039">
    <property type="entry name" value="HTHLYSR"/>
</dbReference>
<evidence type="ECO:0000256" key="4">
    <source>
        <dbReference type="ARBA" id="ARBA00023163"/>
    </source>
</evidence>
<keyword evidence="4" id="KW-0804">Transcription</keyword>
<name>A0A1J5MW08_9BACT</name>
<dbReference type="RefSeq" id="WP_084641318.1">
    <property type="nucleotide sequence ID" value="NZ_LKAQ01000004.1"/>
</dbReference>
<dbReference type="OrthoDB" id="9808620at2"/>
<keyword evidence="7" id="KW-1185">Reference proteome</keyword>
<dbReference type="InterPro" id="IPR000847">
    <property type="entry name" value="LysR_HTH_N"/>
</dbReference>
<evidence type="ECO:0000256" key="1">
    <source>
        <dbReference type="ARBA" id="ARBA00009437"/>
    </source>
</evidence>
<dbReference type="AlphaFoldDB" id="A0A1J5MW08"/>
<reference evidence="6 7" key="1">
    <citation type="submission" date="2015-09" db="EMBL/GenBank/DDBJ databases">
        <title>Genome of Desulfovibrio dechloracetivorans BerOc1, a mercury methylating strain isolated from highly hydrocarbons and metals contaminated coastal sediments.</title>
        <authorList>
            <person name="Goni Urriza M."/>
            <person name="Gassie C."/>
            <person name="Bouchez O."/>
            <person name="Klopp C."/>
            <person name="Ranchou-Peyruse A."/>
            <person name="Remy G."/>
        </authorList>
    </citation>
    <scope>NUCLEOTIDE SEQUENCE [LARGE SCALE GENOMIC DNA]</scope>
    <source>
        <strain evidence="6 7">BerOc1</strain>
    </source>
</reference>
<comment type="caution">
    <text evidence="6">The sequence shown here is derived from an EMBL/GenBank/DDBJ whole genome shotgun (WGS) entry which is preliminary data.</text>
</comment>
<dbReference type="Gene3D" id="3.40.190.290">
    <property type="match status" value="1"/>
</dbReference>
<evidence type="ECO:0000256" key="2">
    <source>
        <dbReference type="ARBA" id="ARBA00023015"/>
    </source>
</evidence>
<dbReference type="InterPro" id="IPR036390">
    <property type="entry name" value="WH_DNA-bd_sf"/>
</dbReference>
<evidence type="ECO:0000313" key="6">
    <source>
        <dbReference type="EMBL" id="OIQ50004.1"/>
    </source>
</evidence>
<evidence type="ECO:0000256" key="3">
    <source>
        <dbReference type="ARBA" id="ARBA00023125"/>
    </source>
</evidence>
<accession>A0A1J5MW08</accession>
<dbReference type="GO" id="GO:0000976">
    <property type="term" value="F:transcription cis-regulatory region binding"/>
    <property type="evidence" value="ECO:0007669"/>
    <property type="project" value="TreeGrafter"/>
</dbReference>
<gene>
    <name evidence="6" type="primary">cmpR</name>
    <name evidence="6" type="ORF">BerOc1_01933</name>
</gene>
<evidence type="ECO:0000313" key="7">
    <source>
        <dbReference type="Proteomes" id="UP000181901"/>
    </source>
</evidence>